<name>W8KPH0_9GAMM</name>
<accession>W8KPH0</accession>
<keyword evidence="3" id="KW-1185">Reference proteome</keyword>
<gene>
    <name evidence="2" type="ORF">M911_06860</name>
</gene>
<reference evidence="2 3" key="1">
    <citation type="journal article" date="2014" name="J Genomics">
        <title>Draft Genome Sequence of the Extremely Halophilic Phototrophic Purple Sulfur Bacterium Halorhodospira halochloris.</title>
        <authorList>
            <person name="Singh K.S."/>
            <person name="Kirksey J."/>
            <person name="Hoff W.D."/>
            <person name="Deole R."/>
        </authorList>
    </citation>
    <scope>NUCLEOTIDE SEQUENCE [LARGE SCALE GENOMIC DNA]</scope>
    <source>
        <strain evidence="2 3">A</strain>
    </source>
</reference>
<reference evidence="3" key="2">
    <citation type="submission" date="2014-02" db="EMBL/GenBank/DDBJ databases">
        <title>Draft Genome Sequence of extremely halophilic bacteria Halorhodospira halochloris.</title>
        <authorList>
            <person name="Singh K.S."/>
        </authorList>
    </citation>
    <scope>NUCLEOTIDE SEQUENCE [LARGE SCALE GENOMIC DNA]</scope>
    <source>
        <strain evidence="3">A</strain>
    </source>
</reference>
<organism evidence="2 3">
    <name type="scientific">Ectothiorhodospira haloalkaliphila</name>
    <dbReference type="NCBI Taxonomy" id="421628"/>
    <lineage>
        <taxon>Bacteria</taxon>
        <taxon>Pseudomonadati</taxon>
        <taxon>Pseudomonadota</taxon>
        <taxon>Gammaproteobacteria</taxon>
        <taxon>Chromatiales</taxon>
        <taxon>Ectothiorhodospiraceae</taxon>
        <taxon>Ectothiorhodospira</taxon>
    </lineage>
</organism>
<proteinExistence type="predicted"/>
<dbReference type="EMBL" id="CP007268">
    <property type="protein sequence ID" value="AHK78917.1"/>
    <property type="molecule type" value="Genomic_DNA"/>
</dbReference>
<dbReference type="HOGENOM" id="CLU_1330391_0_0_6"/>
<evidence type="ECO:0000313" key="3">
    <source>
        <dbReference type="Proteomes" id="UP000019442"/>
    </source>
</evidence>
<sequence>MLLRLRTPLTGEQYVTQQGWLKASLTCCPLHPAGGCGFARHGSYARKRPRGARIARWYCPQGHRTFSLIPDCLAARWSGKLQAVEVAVMTAEIAPSLVAAARMLRPEIEEAGAVRWVRRRKDAIDDCLHRLRGLLLDLLTDCAPTLTACQIALGQTPLLPALREIAAPWLDQLPPPFGFAHRCSGGVSTSPSRQHTMGPDPPGSGA</sequence>
<feature type="region of interest" description="Disordered" evidence="1">
    <location>
        <begin position="184"/>
        <end position="206"/>
    </location>
</feature>
<dbReference type="KEGG" id="hhc:M911_06860"/>
<evidence type="ECO:0000256" key="1">
    <source>
        <dbReference type="SAM" id="MobiDB-lite"/>
    </source>
</evidence>
<dbReference type="AlphaFoldDB" id="W8KPH0"/>
<feature type="compositionally biased region" description="Polar residues" evidence="1">
    <location>
        <begin position="186"/>
        <end position="195"/>
    </location>
</feature>
<protein>
    <submittedName>
        <fullName evidence="2">Uncharacterized protein</fullName>
    </submittedName>
</protein>
<dbReference type="Proteomes" id="UP000019442">
    <property type="component" value="Chromosome"/>
</dbReference>
<evidence type="ECO:0000313" key="2">
    <source>
        <dbReference type="EMBL" id="AHK78917.1"/>
    </source>
</evidence>